<keyword evidence="3" id="KW-1185">Reference proteome</keyword>
<name>A0ABR3GAH9_9PEZI</name>
<sequence length="166" mass="18533">MGERKDDNDPFISQEGAGLTGGRSCKEVPGEGVVRRERVESGRKPFRDRVSDKRSQKGERKIVTQRTVEFCPGMGWQMGAVKKVKWLLWEEPSIRCPPSLTSNTHVLFALQMRQAPPWNQHPGSKKGFVTQDVRNYPGCQWQVPDLLLGDAAYLDSESSCGVSLSG</sequence>
<proteinExistence type="predicted"/>
<dbReference type="EMBL" id="JBBBZM010000143">
    <property type="protein sequence ID" value="KAL0632955.1"/>
    <property type="molecule type" value="Genomic_DNA"/>
</dbReference>
<comment type="caution">
    <text evidence="2">The sequence shown here is derived from an EMBL/GenBank/DDBJ whole genome shotgun (WGS) entry which is preliminary data.</text>
</comment>
<dbReference type="Proteomes" id="UP001447188">
    <property type="component" value="Unassembled WGS sequence"/>
</dbReference>
<reference evidence="2 3" key="1">
    <citation type="submission" date="2024-02" db="EMBL/GenBank/DDBJ databases">
        <title>Discinaceae phylogenomics.</title>
        <authorList>
            <person name="Dirks A.C."/>
            <person name="James T.Y."/>
        </authorList>
    </citation>
    <scope>NUCLEOTIDE SEQUENCE [LARGE SCALE GENOMIC DNA]</scope>
    <source>
        <strain evidence="2 3">ACD0624</strain>
    </source>
</reference>
<accession>A0ABR3GAH9</accession>
<protein>
    <submittedName>
        <fullName evidence="2">Uncharacterized protein</fullName>
    </submittedName>
</protein>
<evidence type="ECO:0000256" key="1">
    <source>
        <dbReference type="SAM" id="MobiDB-lite"/>
    </source>
</evidence>
<feature type="compositionally biased region" description="Basic and acidic residues" evidence="1">
    <location>
        <begin position="24"/>
        <end position="60"/>
    </location>
</feature>
<gene>
    <name evidence="2" type="ORF">Q9L58_008184</name>
</gene>
<evidence type="ECO:0000313" key="3">
    <source>
        <dbReference type="Proteomes" id="UP001447188"/>
    </source>
</evidence>
<feature type="region of interest" description="Disordered" evidence="1">
    <location>
        <begin position="1"/>
        <end position="60"/>
    </location>
</feature>
<evidence type="ECO:0000313" key="2">
    <source>
        <dbReference type="EMBL" id="KAL0632955.1"/>
    </source>
</evidence>
<organism evidence="2 3">
    <name type="scientific">Discina gigas</name>
    <dbReference type="NCBI Taxonomy" id="1032678"/>
    <lineage>
        <taxon>Eukaryota</taxon>
        <taxon>Fungi</taxon>
        <taxon>Dikarya</taxon>
        <taxon>Ascomycota</taxon>
        <taxon>Pezizomycotina</taxon>
        <taxon>Pezizomycetes</taxon>
        <taxon>Pezizales</taxon>
        <taxon>Discinaceae</taxon>
        <taxon>Discina</taxon>
    </lineage>
</organism>